<dbReference type="AlphaFoldDB" id="A0AAU7DET0"/>
<dbReference type="EMBL" id="CP121196">
    <property type="protein sequence ID" value="XBH15846.1"/>
    <property type="molecule type" value="Genomic_DNA"/>
</dbReference>
<evidence type="ECO:0000313" key="1">
    <source>
        <dbReference type="EMBL" id="XBH15846.1"/>
    </source>
</evidence>
<name>A0AAU7DET0_9BACT</name>
<accession>A0AAU7DET0</accession>
<protein>
    <submittedName>
        <fullName evidence="1">Uncharacterized protein</fullName>
    </submittedName>
</protein>
<reference evidence="1" key="1">
    <citation type="submission" date="2023-03" db="EMBL/GenBank/DDBJ databases">
        <title>Edaphobacter sp.</title>
        <authorList>
            <person name="Huber K.J."/>
            <person name="Papendorf J."/>
            <person name="Pilke C."/>
            <person name="Bunk B."/>
            <person name="Sproeer C."/>
            <person name="Pester M."/>
        </authorList>
    </citation>
    <scope>NUCLEOTIDE SEQUENCE</scope>
    <source>
        <strain evidence="1">DSM 110680</strain>
    </source>
</reference>
<gene>
    <name evidence="1" type="ORF">P8935_14850</name>
</gene>
<proteinExistence type="predicted"/>
<organism evidence="1">
    <name type="scientific">Telmatobacter sp. DSM 110680</name>
    <dbReference type="NCBI Taxonomy" id="3036704"/>
    <lineage>
        <taxon>Bacteria</taxon>
        <taxon>Pseudomonadati</taxon>
        <taxon>Acidobacteriota</taxon>
        <taxon>Terriglobia</taxon>
        <taxon>Terriglobales</taxon>
        <taxon>Acidobacteriaceae</taxon>
        <taxon>Telmatobacter</taxon>
    </lineage>
</organism>
<dbReference type="RefSeq" id="WP_348261078.1">
    <property type="nucleotide sequence ID" value="NZ_CP121196.1"/>
</dbReference>
<sequence length="131" mass="14818">MSRQLLTFGYDACHRWSVLRLAGFTVDHSGSIQELRERLMRSHFMGSHSVEAVIMVEDIVAVPPEAIVAARSYFTGPVVLFEGRTPTSHRDAFDLRIPTLTRPEVWLPMIDKLSETIRSRPMSKPAHSKVS</sequence>